<accession>A0ABN4XD03</accession>
<name>A0ABN4XD03_9RHOB</name>
<evidence type="ECO:0000256" key="3">
    <source>
        <dbReference type="ARBA" id="ARBA00022989"/>
    </source>
</evidence>
<evidence type="ECO:0000256" key="1">
    <source>
        <dbReference type="ARBA" id="ARBA00004127"/>
    </source>
</evidence>
<protein>
    <recommendedName>
        <fullName evidence="6">DUF202 domain-containing protein</fullName>
    </recommendedName>
</protein>
<sequence>MIEKFQDHATNERTNLAWIRTAIAIAGFRILVERLPSTPNNTWAGLALVLLSATLVLLASLRFLVIRQQIDAQRLDRLSFGRIEVLFSATLALLLLTVFVFLLRLVRSG</sequence>
<evidence type="ECO:0000313" key="8">
    <source>
        <dbReference type="Proteomes" id="UP000185622"/>
    </source>
</evidence>
<dbReference type="Pfam" id="PF02656">
    <property type="entry name" value="DUF202"/>
    <property type="match status" value="1"/>
</dbReference>
<evidence type="ECO:0000256" key="2">
    <source>
        <dbReference type="ARBA" id="ARBA00022692"/>
    </source>
</evidence>
<dbReference type="EMBL" id="CP019439">
    <property type="protein sequence ID" value="AQS50230.1"/>
    <property type="molecule type" value="Genomic_DNA"/>
</dbReference>
<organism evidence="7 8">
    <name type="scientific">Thioclava nitratireducens</name>
    <dbReference type="NCBI Taxonomy" id="1915078"/>
    <lineage>
        <taxon>Bacteria</taxon>
        <taxon>Pseudomonadati</taxon>
        <taxon>Pseudomonadota</taxon>
        <taxon>Alphaproteobacteria</taxon>
        <taxon>Rhodobacterales</taxon>
        <taxon>Paracoccaceae</taxon>
        <taxon>Thioclava</taxon>
    </lineage>
</organism>
<evidence type="ECO:0000256" key="5">
    <source>
        <dbReference type="SAM" id="Phobius"/>
    </source>
</evidence>
<proteinExistence type="predicted"/>
<reference evidence="7 8" key="1">
    <citation type="submission" date="2017-01" db="EMBL/GenBank/DDBJ databases">
        <title>The complete genome sequence of a sulfur-oxidizing marine bacterium Thioclava sp. 25B10_4T.</title>
        <authorList>
            <person name="Liu Y."/>
            <person name="Lai Q."/>
            <person name="Shao Z."/>
        </authorList>
    </citation>
    <scope>NUCLEOTIDE SEQUENCE [LARGE SCALE GENOMIC DNA]</scope>
    <source>
        <strain evidence="7 8">25B10_4</strain>
        <plasmid evidence="7 8">unnamed2</plasmid>
    </source>
</reference>
<geneLocation type="plasmid" evidence="7 8">
    <name>unnamed2</name>
</geneLocation>
<keyword evidence="8" id="KW-1185">Reference proteome</keyword>
<evidence type="ECO:0000313" key="7">
    <source>
        <dbReference type="EMBL" id="AQS50230.1"/>
    </source>
</evidence>
<comment type="subcellular location">
    <subcellularLocation>
        <location evidence="1">Endomembrane system</location>
        <topology evidence="1">Multi-pass membrane protein</topology>
    </subcellularLocation>
</comment>
<keyword evidence="3 5" id="KW-1133">Transmembrane helix</keyword>
<keyword evidence="4 5" id="KW-0472">Membrane</keyword>
<dbReference type="InterPro" id="IPR003807">
    <property type="entry name" value="DUF202"/>
</dbReference>
<feature type="transmembrane region" description="Helical" evidence="5">
    <location>
        <begin position="85"/>
        <end position="106"/>
    </location>
</feature>
<keyword evidence="2 5" id="KW-0812">Transmembrane</keyword>
<evidence type="ECO:0000256" key="4">
    <source>
        <dbReference type="ARBA" id="ARBA00023136"/>
    </source>
</evidence>
<keyword evidence="7" id="KW-0614">Plasmid</keyword>
<feature type="transmembrane region" description="Helical" evidence="5">
    <location>
        <begin position="43"/>
        <end position="65"/>
    </location>
</feature>
<gene>
    <name evidence="7" type="ORF">BMG03_20195</name>
</gene>
<dbReference type="RefSeq" id="WP_077701445.1">
    <property type="nucleotide sequence ID" value="NZ_CP019439.1"/>
</dbReference>
<feature type="domain" description="DUF202" evidence="6">
    <location>
        <begin position="7"/>
        <end position="66"/>
    </location>
</feature>
<evidence type="ECO:0000259" key="6">
    <source>
        <dbReference type="Pfam" id="PF02656"/>
    </source>
</evidence>
<dbReference type="Proteomes" id="UP000185622">
    <property type="component" value="Plasmid unnamed2"/>
</dbReference>